<dbReference type="Gene3D" id="1.10.30.50">
    <property type="match status" value="1"/>
</dbReference>
<name>A0A1H6FB02_9GAMM</name>
<dbReference type="NCBIfam" id="TIGR02646">
    <property type="entry name" value="retron system putative HNH endonuclease"/>
    <property type="match status" value="1"/>
</dbReference>
<organism evidence="1 2">
    <name type="scientific">Candidatus Venteria ishoeyi</name>
    <dbReference type="NCBI Taxonomy" id="1899563"/>
    <lineage>
        <taxon>Bacteria</taxon>
        <taxon>Pseudomonadati</taxon>
        <taxon>Pseudomonadota</taxon>
        <taxon>Gammaproteobacteria</taxon>
        <taxon>Thiotrichales</taxon>
        <taxon>Thiotrichaceae</taxon>
        <taxon>Venteria</taxon>
    </lineage>
</organism>
<dbReference type="OrthoDB" id="6975485at2"/>
<gene>
    <name evidence="1" type="ORF">MBHS_03155</name>
</gene>
<accession>A0A1H6FB02</accession>
<dbReference type="InterPro" id="IPR013467">
    <property type="entry name" value="HNH78-like"/>
</dbReference>
<protein>
    <recommendedName>
        <fullName evidence="3">TIGR02646 family protein</fullName>
    </recommendedName>
</protein>
<evidence type="ECO:0000313" key="1">
    <source>
        <dbReference type="EMBL" id="SEH07280.1"/>
    </source>
</evidence>
<evidence type="ECO:0000313" key="2">
    <source>
        <dbReference type="Proteomes" id="UP000236724"/>
    </source>
</evidence>
<keyword evidence="2" id="KW-1185">Reference proteome</keyword>
<dbReference type="AlphaFoldDB" id="A0A1H6FB02"/>
<sequence>MRYIHKQAAPDFFVTEIEQPEFDDSTFSLHCKTRLREYISTEQQQLCAYCEAKLEKNHSHLEHMEPQKQNPKRRFDYQNLVASCDGGNASCSEQERDAYEGFDINSCGHRKDNAFDESLFLNPVVVKNIQAHFNYDRNTAEISASELAPAKASYMIDLLHLNSVYLCVSRDQARIAFVKVLINKTPQIQQQMLKQSRPFISFLQACFQQKEPQSK</sequence>
<dbReference type="RefSeq" id="WP_103920944.1">
    <property type="nucleotide sequence ID" value="NZ_FMSV02000528.1"/>
</dbReference>
<reference evidence="1 2" key="1">
    <citation type="submission" date="2016-10" db="EMBL/GenBank/DDBJ databases">
        <authorList>
            <person name="de Groot N.N."/>
        </authorList>
    </citation>
    <scope>NUCLEOTIDE SEQUENCE [LARGE SCALE GENOMIC DNA]</scope>
    <source>
        <strain evidence="1">MBHS1</strain>
    </source>
</reference>
<dbReference type="Proteomes" id="UP000236724">
    <property type="component" value="Unassembled WGS sequence"/>
</dbReference>
<proteinExistence type="predicted"/>
<evidence type="ECO:0008006" key="3">
    <source>
        <dbReference type="Google" id="ProtNLM"/>
    </source>
</evidence>
<dbReference type="EMBL" id="FMSV02000528">
    <property type="protein sequence ID" value="SEH07280.1"/>
    <property type="molecule type" value="Genomic_DNA"/>
</dbReference>